<evidence type="ECO:0000313" key="7">
    <source>
        <dbReference type="EMBL" id="VDM97178.1"/>
    </source>
</evidence>
<dbReference type="AlphaFoldDB" id="A0A0N5CN81"/>
<reference evidence="9" key="1">
    <citation type="submission" date="2017-02" db="UniProtKB">
        <authorList>
            <consortium name="WormBaseParasite"/>
        </authorList>
    </citation>
    <scope>IDENTIFICATION</scope>
</reference>
<dbReference type="SUPFAM" id="SSF81321">
    <property type="entry name" value="Family A G protein-coupled receptor-like"/>
    <property type="match status" value="1"/>
</dbReference>
<dbReference type="Gene3D" id="1.20.1070.10">
    <property type="entry name" value="Rhodopsin 7-helix transmembrane proteins"/>
    <property type="match status" value="1"/>
</dbReference>
<keyword evidence="2 5" id="KW-0812">Transmembrane</keyword>
<dbReference type="OMA" id="HIESACY"/>
<accession>A0A0N5CN81</accession>
<gene>
    <name evidence="7" type="ORF">TCLT_LOCUS1632</name>
</gene>
<dbReference type="STRING" id="103827.A0A0N5CN81"/>
<evidence type="ECO:0000256" key="3">
    <source>
        <dbReference type="ARBA" id="ARBA00022989"/>
    </source>
</evidence>
<dbReference type="InterPro" id="IPR052954">
    <property type="entry name" value="GPCR-Ligand_Int"/>
</dbReference>
<organism evidence="9">
    <name type="scientific">Thelazia callipaeda</name>
    <name type="common">Oriental eyeworm</name>
    <name type="synonym">Parasitic nematode</name>
    <dbReference type="NCBI Taxonomy" id="103827"/>
    <lineage>
        <taxon>Eukaryota</taxon>
        <taxon>Metazoa</taxon>
        <taxon>Ecdysozoa</taxon>
        <taxon>Nematoda</taxon>
        <taxon>Chromadorea</taxon>
        <taxon>Rhabditida</taxon>
        <taxon>Spirurina</taxon>
        <taxon>Spiruromorpha</taxon>
        <taxon>Thelazioidea</taxon>
        <taxon>Thelaziidae</taxon>
        <taxon>Thelazia</taxon>
    </lineage>
</organism>
<feature type="domain" description="G-protein coupled receptors family 1 profile" evidence="6">
    <location>
        <begin position="1"/>
        <end position="207"/>
    </location>
</feature>
<dbReference type="InterPro" id="IPR017452">
    <property type="entry name" value="GPCR_Rhodpsn_7TM"/>
</dbReference>
<evidence type="ECO:0000259" key="6">
    <source>
        <dbReference type="PROSITE" id="PS50262"/>
    </source>
</evidence>
<dbReference type="PANTHER" id="PTHR46641">
    <property type="entry name" value="FMRFAMIDE RECEPTOR-RELATED"/>
    <property type="match status" value="1"/>
</dbReference>
<evidence type="ECO:0000256" key="5">
    <source>
        <dbReference type="SAM" id="Phobius"/>
    </source>
</evidence>
<keyword evidence="3 5" id="KW-1133">Transmembrane helix</keyword>
<dbReference type="WBParaSite" id="TCLT_0000163101-mRNA-1">
    <property type="protein sequence ID" value="TCLT_0000163101-mRNA-1"/>
    <property type="gene ID" value="TCLT_0000163101"/>
</dbReference>
<keyword evidence="8" id="KW-1185">Reference proteome</keyword>
<dbReference type="Proteomes" id="UP000276776">
    <property type="component" value="Unassembled WGS sequence"/>
</dbReference>
<comment type="subcellular location">
    <subcellularLocation>
        <location evidence="1">Membrane</location>
    </subcellularLocation>
</comment>
<protein>
    <submittedName>
        <fullName evidence="9">G_PROTEIN_RECEP_F1_2 domain-containing protein</fullName>
    </submittedName>
</protein>
<dbReference type="PROSITE" id="PS50262">
    <property type="entry name" value="G_PROTEIN_RECEP_F1_2"/>
    <property type="match status" value="1"/>
</dbReference>
<sequence>MTMINCTDDYDFYESTEKFLLEIWLSFLNALSRILALPFIIIGLIANAVSVRIFSHRQMRYEPLNWNLLLYYSTPYMYASMTLAQTLSVWMTTVMSVHRFVGVCLPFKAQSILTRRNTIFCITAIIVVPILFNSTRFFEVHIESACYVSQIDTELPVLAATQLRINAIYRKIFYEWAYTVIIFAIPFTIFITVNTAVIFVVHRYYFL</sequence>
<reference evidence="7 8" key="2">
    <citation type="submission" date="2018-11" db="EMBL/GenBank/DDBJ databases">
        <authorList>
            <consortium name="Pathogen Informatics"/>
        </authorList>
    </citation>
    <scope>NUCLEOTIDE SEQUENCE [LARGE SCALE GENOMIC DNA]</scope>
</reference>
<evidence type="ECO:0000256" key="4">
    <source>
        <dbReference type="ARBA" id="ARBA00023136"/>
    </source>
</evidence>
<proteinExistence type="predicted"/>
<feature type="transmembrane region" description="Helical" evidence="5">
    <location>
        <begin position="176"/>
        <end position="201"/>
    </location>
</feature>
<feature type="transmembrane region" description="Helical" evidence="5">
    <location>
        <begin position="34"/>
        <end position="54"/>
    </location>
</feature>
<dbReference type="GO" id="GO:0016020">
    <property type="term" value="C:membrane"/>
    <property type="evidence" value="ECO:0007669"/>
    <property type="project" value="UniProtKB-SubCell"/>
</dbReference>
<keyword evidence="4 5" id="KW-0472">Membrane</keyword>
<dbReference type="PANTHER" id="PTHR46641:SF1">
    <property type="entry name" value="G-PROTEIN COUPLED RECEPTORS FAMILY 1 PROFILE DOMAIN-CONTAINING PROTEIN"/>
    <property type="match status" value="1"/>
</dbReference>
<dbReference type="EMBL" id="UYYF01000229">
    <property type="protein sequence ID" value="VDM97178.1"/>
    <property type="molecule type" value="Genomic_DNA"/>
</dbReference>
<dbReference type="OrthoDB" id="10011262at2759"/>
<name>A0A0N5CN81_THECL</name>
<evidence type="ECO:0000256" key="2">
    <source>
        <dbReference type="ARBA" id="ARBA00022692"/>
    </source>
</evidence>
<evidence type="ECO:0000256" key="1">
    <source>
        <dbReference type="ARBA" id="ARBA00004370"/>
    </source>
</evidence>
<evidence type="ECO:0000313" key="9">
    <source>
        <dbReference type="WBParaSite" id="TCLT_0000163101-mRNA-1"/>
    </source>
</evidence>
<evidence type="ECO:0000313" key="8">
    <source>
        <dbReference type="Proteomes" id="UP000276776"/>
    </source>
</evidence>
<feature type="transmembrane region" description="Helical" evidence="5">
    <location>
        <begin position="66"/>
        <end position="83"/>
    </location>
</feature>
<feature type="transmembrane region" description="Helical" evidence="5">
    <location>
        <begin position="119"/>
        <end position="138"/>
    </location>
</feature>